<evidence type="ECO:0000313" key="3">
    <source>
        <dbReference type="EMBL" id="MDX8535610.1"/>
    </source>
</evidence>
<feature type="domain" description="EfeO-type cupredoxin-like" evidence="2">
    <location>
        <begin position="12"/>
        <end position="114"/>
    </location>
</feature>
<proteinExistence type="predicted"/>
<evidence type="ECO:0000256" key="1">
    <source>
        <dbReference type="SAM" id="SignalP"/>
    </source>
</evidence>
<reference evidence="3 4" key="1">
    <citation type="submission" date="2023-08" db="EMBL/GenBank/DDBJ databases">
        <title>Implementing the SeqCode for naming new Mesorhizobium species isolated from Vachellia karroo root nodules.</title>
        <authorList>
            <person name="Van Lill M."/>
        </authorList>
    </citation>
    <scope>NUCLEOTIDE SEQUENCE [LARGE SCALE GENOMIC DNA]</scope>
    <source>
        <strain evidence="3 4">VK25D</strain>
    </source>
</reference>
<dbReference type="PROSITE" id="PS51257">
    <property type="entry name" value="PROKAR_LIPOPROTEIN"/>
    <property type="match status" value="1"/>
</dbReference>
<gene>
    <name evidence="3" type="ORF">RFM42_31885</name>
</gene>
<dbReference type="InterPro" id="IPR008972">
    <property type="entry name" value="Cupredoxin"/>
</dbReference>
<dbReference type="InterPro" id="IPR028096">
    <property type="entry name" value="EfeO_Cupredoxin"/>
</dbReference>
<dbReference type="RefSeq" id="WP_320253181.1">
    <property type="nucleotide sequence ID" value="NZ_JAVIIQ010000024.1"/>
</dbReference>
<evidence type="ECO:0000259" key="2">
    <source>
        <dbReference type="Pfam" id="PF13473"/>
    </source>
</evidence>
<dbReference type="Gene3D" id="2.60.40.420">
    <property type="entry name" value="Cupredoxins - blue copper proteins"/>
    <property type="match status" value="1"/>
</dbReference>
<dbReference type="EMBL" id="JAVIIQ010000024">
    <property type="protein sequence ID" value="MDX8535610.1"/>
    <property type="molecule type" value="Genomic_DNA"/>
</dbReference>
<sequence length="120" mass="12927">MRSLGRITSAAAIVAGACLLATVAVADESRTFVIDLKDGAITPPSLEVPANSQFRLELRNSGSSPAEFESIELRKEKVLGPGANSFVVIRRLDPGEYRFFDDFHPDMPPATLVAKEPAAR</sequence>
<accession>A0ABU5AEC1</accession>
<comment type="caution">
    <text evidence="3">The sequence shown here is derived from an EMBL/GenBank/DDBJ whole genome shotgun (WGS) entry which is preliminary data.</text>
</comment>
<feature type="chain" id="PRO_5045844047" evidence="1">
    <location>
        <begin position="27"/>
        <end position="120"/>
    </location>
</feature>
<keyword evidence="1" id="KW-0732">Signal</keyword>
<organism evidence="3 4">
    <name type="scientific">Mesorhizobium vachelliae</name>
    <dbReference type="NCBI Taxonomy" id="3072309"/>
    <lineage>
        <taxon>Bacteria</taxon>
        <taxon>Pseudomonadati</taxon>
        <taxon>Pseudomonadota</taxon>
        <taxon>Alphaproteobacteria</taxon>
        <taxon>Hyphomicrobiales</taxon>
        <taxon>Phyllobacteriaceae</taxon>
        <taxon>Mesorhizobium</taxon>
    </lineage>
</organism>
<dbReference type="Proteomes" id="UP001285154">
    <property type="component" value="Unassembled WGS sequence"/>
</dbReference>
<feature type="signal peptide" evidence="1">
    <location>
        <begin position="1"/>
        <end position="26"/>
    </location>
</feature>
<dbReference type="SUPFAM" id="SSF49503">
    <property type="entry name" value="Cupredoxins"/>
    <property type="match status" value="1"/>
</dbReference>
<evidence type="ECO:0000313" key="4">
    <source>
        <dbReference type="Proteomes" id="UP001285154"/>
    </source>
</evidence>
<keyword evidence="4" id="KW-1185">Reference proteome</keyword>
<protein>
    <submittedName>
        <fullName evidence="3">Cupredoxin domain-containing protein</fullName>
    </submittedName>
</protein>
<name>A0ABU5AEC1_9HYPH</name>
<dbReference type="Pfam" id="PF13473">
    <property type="entry name" value="Cupredoxin_1"/>
    <property type="match status" value="1"/>
</dbReference>